<evidence type="ECO:0008006" key="4">
    <source>
        <dbReference type="Google" id="ProtNLM"/>
    </source>
</evidence>
<dbReference type="RefSeq" id="WP_094846709.1">
    <property type="nucleotide sequence ID" value="NZ_NEVJ01000002.1"/>
</dbReference>
<evidence type="ECO:0000256" key="1">
    <source>
        <dbReference type="SAM" id="MobiDB-lite"/>
    </source>
</evidence>
<name>A0A261RFD2_9BORD</name>
<feature type="compositionally biased region" description="Basic and acidic residues" evidence="1">
    <location>
        <begin position="34"/>
        <end position="64"/>
    </location>
</feature>
<proteinExistence type="predicted"/>
<dbReference type="OrthoDB" id="108476at2"/>
<evidence type="ECO:0000313" key="3">
    <source>
        <dbReference type="Proteomes" id="UP000216857"/>
    </source>
</evidence>
<protein>
    <recommendedName>
        <fullName evidence="4">DUF2635 domain-containing protein</fullName>
    </recommendedName>
</protein>
<accession>A0A261RFD2</accession>
<organism evidence="2 3">
    <name type="scientific">Bordetella genomosp. 9</name>
    <dbReference type="NCBI Taxonomy" id="1416803"/>
    <lineage>
        <taxon>Bacteria</taxon>
        <taxon>Pseudomonadati</taxon>
        <taxon>Pseudomonadota</taxon>
        <taxon>Betaproteobacteria</taxon>
        <taxon>Burkholderiales</taxon>
        <taxon>Alcaligenaceae</taxon>
        <taxon>Bordetella</taxon>
    </lineage>
</organism>
<dbReference type="EMBL" id="NEVJ01000002">
    <property type="protein sequence ID" value="OZI23748.1"/>
    <property type="molecule type" value="Genomic_DNA"/>
</dbReference>
<keyword evidence="3" id="KW-1185">Reference proteome</keyword>
<evidence type="ECO:0000313" key="2">
    <source>
        <dbReference type="EMBL" id="OZI23748.1"/>
    </source>
</evidence>
<gene>
    <name evidence="2" type="ORF">CAL26_09975</name>
</gene>
<sequence>MKVRATARGYLDQIREPGDEFEVPDDTGPATWFERVDGKPIKEPKQAKPKPDDKGDGKKAEDLA</sequence>
<reference evidence="2" key="1">
    <citation type="submission" date="2017-05" db="EMBL/GenBank/DDBJ databases">
        <title>Complete and WGS of Bordetella genogroups.</title>
        <authorList>
            <person name="Spilker T."/>
            <person name="Lipuma J."/>
        </authorList>
    </citation>
    <scope>NUCLEOTIDE SEQUENCE</scope>
    <source>
        <strain evidence="2">AU21707</strain>
    </source>
</reference>
<dbReference type="AlphaFoldDB" id="A0A261RFD2"/>
<dbReference type="Proteomes" id="UP000216857">
    <property type="component" value="Unassembled WGS sequence"/>
</dbReference>
<feature type="region of interest" description="Disordered" evidence="1">
    <location>
        <begin position="15"/>
        <end position="64"/>
    </location>
</feature>
<comment type="caution">
    <text evidence="2">The sequence shown here is derived from an EMBL/GenBank/DDBJ whole genome shotgun (WGS) entry which is preliminary data.</text>
</comment>